<evidence type="ECO:0000313" key="1">
    <source>
        <dbReference type="EMBL" id="KGE50257.1"/>
    </source>
</evidence>
<name>A0A098PX27_9XANT</name>
<proteinExistence type="predicted"/>
<accession>A0A098PX27</accession>
<dbReference type="Proteomes" id="UP000028012">
    <property type="component" value="Unassembled WGS sequence"/>
</dbReference>
<sequence length="71" mass="8175">MIKEMQRMMLGIAKQARPGIERINENGNAAINREVDTTHFRPARHGNVKFLGKTFQVRGVDIMNMMLKYAK</sequence>
<reference evidence="1 2" key="1">
    <citation type="submission" date="2014-09" db="EMBL/GenBank/DDBJ databases">
        <title>A draft genome sequence for Xanthomonas axonopodis pv. vasculorum NCPPB 900.</title>
        <authorList>
            <person name="Harrison J."/>
            <person name="Studholme D.J."/>
        </authorList>
    </citation>
    <scope>NUCLEOTIDE SEQUENCE [LARGE SCALE GENOMIC DNA]</scope>
    <source>
        <strain evidence="1 2">NCPPB 900</strain>
    </source>
</reference>
<dbReference type="HOGENOM" id="CLU_2739064_0_0_6"/>
<gene>
    <name evidence="1" type="ORF">GW15_0222270</name>
</gene>
<dbReference type="AlphaFoldDB" id="A0A098PX27"/>
<dbReference type="EMBL" id="JPHD02000181">
    <property type="protein sequence ID" value="KGE50257.1"/>
    <property type="molecule type" value="Genomic_DNA"/>
</dbReference>
<protein>
    <submittedName>
        <fullName evidence="1">Uncharacterized protein</fullName>
    </submittedName>
</protein>
<organism evidence="1 2">
    <name type="scientific">Xanthomonas axonopodis pv. vasculorum</name>
    <dbReference type="NCBI Taxonomy" id="325777"/>
    <lineage>
        <taxon>Bacteria</taxon>
        <taxon>Pseudomonadati</taxon>
        <taxon>Pseudomonadota</taxon>
        <taxon>Gammaproteobacteria</taxon>
        <taxon>Lysobacterales</taxon>
        <taxon>Lysobacteraceae</taxon>
        <taxon>Xanthomonas</taxon>
    </lineage>
</organism>
<evidence type="ECO:0000313" key="2">
    <source>
        <dbReference type="Proteomes" id="UP000028012"/>
    </source>
</evidence>
<comment type="caution">
    <text evidence="1">The sequence shown here is derived from an EMBL/GenBank/DDBJ whole genome shotgun (WGS) entry which is preliminary data.</text>
</comment>